<accession>A0A6M0Q6G5</accession>
<dbReference type="Gene3D" id="3.40.630.30">
    <property type="match status" value="1"/>
</dbReference>
<name>A0A6M0Q6G5_9BACI</name>
<evidence type="ECO:0000313" key="3">
    <source>
        <dbReference type="Proteomes" id="UP000481043"/>
    </source>
</evidence>
<keyword evidence="3" id="KW-1185">Reference proteome</keyword>
<dbReference type="Proteomes" id="UP000481043">
    <property type="component" value="Unassembled WGS sequence"/>
</dbReference>
<feature type="domain" description="N-acetyltransferase" evidence="1">
    <location>
        <begin position="8"/>
        <end position="149"/>
    </location>
</feature>
<proteinExistence type="predicted"/>
<gene>
    <name evidence="2" type="ORF">G4D63_09245</name>
</gene>
<dbReference type="RefSeq" id="WP_163179350.1">
    <property type="nucleotide sequence ID" value="NZ_JAAIWM010000002.1"/>
</dbReference>
<dbReference type="InterPro" id="IPR016181">
    <property type="entry name" value="Acyl_CoA_acyltransferase"/>
</dbReference>
<keyword evidence="2" id="KW-0808">Transferase</keyword>
<dbReference type="InterPro" id="IPR000182">
    <property type="entry name" value="GNAT_dom"/>
</dbReference>
<dbReference type="PANTHER" id="PTHR43792:SF13">
    <property type="entry name" value="ACETYLTRANSFERASE"/>
    <property type="match status" value="1"/>
</dbReference>
<dbReference type="InterPro" id="IPR051531">
    <property type="entry name" value="N-acetyltransferase"/>
</dbReference>
<dbReference type="PANTHER" id="PTHR43792">
    <property type="entry name" value="GNAT FAMILY, PUTATIVE (AFU_ORTHOLOGUE AFUA_3G00765)-RELATED-RELATED"/>
    <property type="match status" value="1"/>
</dbReference>
<dbReference type="Pfam" id="PF13302">
    <property type="entry name" value="Acetyltransf_3"/>
    <property type="match status" value="1"/>
</dbReference>
<evidence type="ECO:0000259" key="1">
    <source>
        <dbReference type="PROSITE" id="PS51186"/>
    </source>
</evidence>
<dbReference type="EMBL" id="JAAIWM010000002">
    <property type="protein sequence ID" value="NEY71932.1"/>
    <property type="molecule type" value="Genomic_DNA"/>
</dbReference>
<protein>
    <submittedName>
        <fullName evidence="2">GNAT family N-acetyltransferase</fullName>
    </submittedName>
</protein>
<dbReference type="AlphaFoldDB" id="A0A6M0Q6G5"/>
<dbReference type="GO" id="GO:0016747">
    <property type="term" value="F:acyltransferase activity, transferring groups other than amino-acyl groups"/>
    <property type="evidence" value="ECO:0007669"/>
    <property type="project" value="InterPro"/>
</dbReference>
<comment type="caution">
    <text evidence="2">The sequence shown here is derived from an EMBL/GenBank/DDBJ whole genome shotgun (WGS) entry which is preliminary data.</text>
</comment>
<evidence type="ECO:0000313" key="2">
    <source>
        <dbReference type="EMBL" id="NEY71932.1"/>
    </source>
</evidence>
<organism evidence="2 3">
    <name type="scientific">Bacillus mesophilus</name>
    <dbReference type="NCBI Taxonomy" id="1808955"/>
    <lineage>
        <taxon>Bacteria</taxon>
        <taxon>Bacillati</taxon>
        <taxon>Bacillota</taxon>
        <taxon>Bacilli</taxon>
        <taxon>Bacillales</taxon>
        <taxon>Bacillaceae</taxon>
        <taxon>Bacillus</taxon>
    </lineage>
</organism>
<dbReference type="PROSITE" id="PS51186">
    <property type="entry name" value="GNAT"/>
    <property type="match status" value="1"/>
</dbReference>
<reference evidence="2 3" key="1">
    <citation type="submission" date="2020-02" db="EMBL/GenBank/DDBJ databases">
        <title>Bacillus aquiflavi sp. nov., isolated from yellow water of strong flavor Chinese baijiu in Yibin region of China.</title>
        <authorList>
            <person name="Xie J."/>
        </authorList>
    </citation>
    <scope>NUCLEOTIDE SEQUENCE [LARGE SCALE GENOMIC DNA]</scope>
    <source>
        <strain evidence="2 3">SA4</strain>
    </source>
</reference>
<dbReference type="SUPFAM" id="SSF55729">
    <property type="entry name" value="Acyl-CoA N-acyltransferases (Nat)"/>
    <property type="match status" value="1"/>
</dbReference>
<sequence length="149" mass="16893">MELQTKRLKLVPCTESLVSTISNEDFEMGPHIQFHIEELRKDPSLIGWGVWLVIEKETIRIIGDIGFKGKPNGNHAVEVGYGMIPTAQGNGYATEAVRELITWAFSHESVDEVIAECDESNLSSIRVLEKLNMKRINQEANMLKWQLIK</sequence>